<evidence type="ECO:0000256" key="6">
    <source>
        <dbReference type="SAM" id="MobiDB-lite"/>
    </source>
</evidence>
<organism evidence="8 9">
    <name type="scientific">Folsomia candida</name>
    <name type="common">Springtail</name>
    <dbReference type="NCBI Taxonomy" id="158441"/>
    <lineage>
        <taxon>Eukaryota</taxon>
        <taxon>Metazoa</taxon>
        <taxon>Ecdysozoa</taxon>
        <taxon>Arthropoda</taxon>
        <taxon>Hexapoda</taxon>
        <taxon>Collembola</taxon>
        <taxon>Entomobryomorpha</taxon>
        <taxon>Isotomoidea</taxon>
        <taxon>Isotomidae</taxon>
        <taxon>Proisotominae</taxon>
        <taxon>Folsomia</taxon>
    </lineage>
</organism>
<feature type="region of interest" description="Disordered" evidence="6">
    <location>
        <begin position="343"/>
        <end position="423"/>
    </location>
</feature>
<dbReference type="OrthoDB" id="7312725at2759"/>
<evidence type="ECO:0000256" key="2">
    <source>
        <dbReference type="ARBA" id="ARBA00022771"/>
    </source>
</evidence>
<feature type="compositionally biased region" description="Low complexity" evidence="6">
    <location>
        <begin position="365"/>
        <end position="381"/>
    </location>
</feature>
<keyword evidence="1" id="KW-0479">Metal-binding</keyword>
<keyword evidence="9" id="KW-1185">Reference proteome</keyword>
<keyword evidence="4 5" id="KW-0238">DNA-binding</keyword>
<sequence length="610" mass="69021">MRNYDHRLCVIPTCRPSDRLHHPNLSFHRIPNNNNYWRQKWINLVRELKNDCHWEPSKQSLVCSRHFPSHLVQQAGNNKNKRVLIGNPVPSLLLCEQRYVIVGVSQLGTYLFGPSIARKILVHGPSFRGPWTNQNGLVDRGRFPAMVPSTSYMRWQGQIQAHIFLPVTEPPSGPQSVHPGTSCFLCSTLITNVPHNDHITRQIHLFKELLNEEGFKQGLVNDASSSLMYPADGRKSCTDCLTMVGKVWELDREILTLRERIRTIVQTSLRDNAEQFTNRRRAEIEKRCQLAKQIRENISPEVHEIDESASPKIEQIHENVSTRCNGVNETCNESLYNWVISVSTPDPTASTRKPDRTNRPESDPEYNPSDSNSSSNSYQSSAGENPTSSTTNHSTARNLKNVKRTNPIQPSVPPKRKKIENNPTDDAVFSWSLVSTPNQYPGATSCTRKKPGPIDPAEIPESNPPSCINVDENPVDNDDGSSTVSAPFLEYIDDDDEIYQSGMKPCIVLDDPDEPENIPVKMEEDECLFEFEDAEEMPTASGSHLNEPGIKSTKPGSNLLIRQPKLRILRWESAVWMFPMYGPLCQQNLGYAAHEFVQRKYNAAMKGNNY</sequence>
<dbReference type="EMBL" id="LNIX01000014">
    <property type="protein sequence ID" value="OXA46843.1"/>
    <property type="molecule type" value="Genomic_DNA"/>
</dbReference>
<evidence type="ECO:0000256" key="1">
    <source>
        <dbReference type="ARBA" id="ARBA00022723"/>
    </source>
</evidence>
<dbReference type="SMART" id="SM00692">
    <property type="entry name" value="DM3"/>
    <property type="match status" value="1"/>
</dbReference>
<dbReference type="InterPro" id="IPR006612">
    <property type="entry name" value="THAP_Znf"/>
</dbReference>
<name>A0A226DNN3_FOLCA</name>
<proteinExistence type="predicted"/>
<dbReference type="Proteomes" id="UP000198287">
    <property type="component" value="Unassembled WGS sequence"/>
</dbReference>
<dbReference type="AlphaFoldDB" id="A0A226DNN3"/>
<evidence type="ECO:0000313" key="8">
    <source>
        <dbReference type="EMBL" id="OXA46843.1"/>
    </source>
</evidence>
<protein>
    <submittedName>
        <fullName evidence="8">THAP domain-containing protein 1</fullName>
    </submittedName>
</protein>
<feature type="region of interest" description="Disordered" evidence="6">
    <location>
        <begin position="435"/>
        <end position="481"/>
    </location>
</feature>
<dbReference type="GO" id="GO:0008270">
    <property type="term" value="F:zinc ion binding"/>
    <property type="evidence" value="ECO:0007669"/>
    <property type="project" value="UniProtKB-KW"/>
</dbReference>
<keyword evidence="3" id="KW-0862">Zinc</keyword>
<keyword evidence="2 5" id="KW-0863">Zinc-finger</keyword>
<reference evidence="8 9" key="1">
    <citation type="submission" date="2015-12" db="EMBL/GenBank/DDBJ databases">
        <title>The genome of Folsomia candida.</title>
        <authorList>
            <person name="Faddeeva A."/>
            <person name="Derks M.F."/>
            <person name="Anvar Y."/>
            <person name="Smit S."/>
            <person name="Van Straalen N."/>
            <person name="Roelofs D."/>
        </authorList>
    </citation>
    <scope>NUCLEOTIDE SEQUENCE [LARGE SCALE GENOMIC DNA]</scope>
    <source>
        <strain evidence="8 9">VU population</strain>
        <tissue evidence="8">Whole body</tissue>
    </source>
</reference>
<dbReference type="PROSITE" id="PS50950">
    <property type="entry name" value="ZF_THAP"/>
    <property type="match status" value="1"/>
</dbReference>
<gene>
    <name evidence="8" type="ORF">Fcan01_18308</name>
</gene>
<evidence type="ECO:0000259" key="7">
    <source>
        <dbReference type="PROSITE" id="PS50950"/>
    </source>
</evidence>
<dbReference type="GO" id="GO:0003677">
    <property type="term" value="F:DNA binding"/>
    <property type="evidence" value="ECO:0007669"/>
    <property type="project" value="UniProtKB-UniRule"/>
</dbReference>
<dbReference type="SMART" id="SM00980">
    <property type="entry name" value="THAP"/>
    <property type="match status" value="1"/>
</dbReference>
<dbReference type="Pfam" id="PF05485">
    <property type="entry name" value="THAP"/>
    <property type="match status" value="1"/>
</dbReference>
<feature type="compositionally biased region" description="Polar residues" evidence="6">
    <location>
        <begin position="382"/>
        <end position="409"/>
    </location>
</feature>
<feature type="compositionally biased region" description="Basic and acidic residues" evidence="6">
    <location>
        <begin position="352"/>
        <end position="362"/>
    </location>
</feature>
<evidence type="ECO:0000256" key="5">
    <source>
        <dbReference type="PROSITE-ProRule" id="PRU00309"/>
    </source>
</evidence>
<evidence type="ECO:0000313" key="9">
    <source>
        <dbReference type="Proteomes" id="UP000198287"/>
    </source>
</evidence>
<feature type="domain" description="THAP-type" evidence="7">
    <location>
        <begin position="1"/>
        <end position="93"/>
    </location>
</feature>
<evidence type="ECO:0000256" key="4">
    <source>
        <dbReference type="ARBA" id="ARBA00023125"/>
    </source>
</evidence>
<feature type="compositionally biased region" description="Polar residues" evidence="6">
    <location>
        <begin position="435"/>
        <end position="446"/>
    </location>
</feature>
<evidence type="ECO:0000256" key="3">
    <source>
        <dbReference type="ARBA" id="ARBA00022833"/>
    </source>
</evidence>
<accession>A0A226DNN3</accession>
<dbReference type="SUPFAM" id="SSF57716">
    <property type="entry name" value="Glucocorticoid receptor-like (DNA-binding domain)"/>
    <property type="match status" value="1"/>
</dbReference>
<comment type="caution">
    <text evidence="8">The sequence shown here is derived from an EMBL/GenBank/DDBJ whole genome shotgun (WGS) entry which is preliminary data.</text>
</comment>